<keyword evidence="2 6" id="KW-0689">Ribosomal protein</keyword>
<proteinExistence type="inferred from homology"/>
<evidence type="ECO:0000256" key="5">
    <source>
        <dbReference type="ARBA" id="ARBA00042623"/>
    </source>
</evidence>
<dbReference type="GO" id="GO:0003723">
    <property type="term" value="F:RNA binding"/>
    <property type="evidence" value="ECO:0007669"/>
    <property type="project" value="TreeGrafter"/>
</dbReference>
<dbReference type="InterPro" id="IPR020574">
    <property type="entry name" value="Ribosomal_uS9_CS"/>
</dbReference>
<evidence type="ECO:0000313" key="8">
    <source>
        <dbReference type="Proteomes" id="UP000022910"/>
    </source>
</evidence>
<dbReference type="PROSITE" id="PS00360">
    <property type="entry name" value="RIBOSOMAL_S9"/>
    <property type="match status" value="1"/>
</dbReference>
<organism evidence="7 8">
    <name type="scientific">Rhizophagus irregularis (strain DAOM 197198w)</name>
    <name type="common">Glomus intraradices</name>
    <dbReference type="NCBI Taxonomy" id="1432141"/>
    <lineage>
        <taxon>Eukaryota</taxon>
        <taxon>Fungi</taxon>
        <taxon>Fungi incertae sedis</taxon>
        <taxon>Mucoromycota</taxon>
        <taxon>Glomeromycotina</taxon>
        <taxon>Glomeromycetes</taxon>
        <taxon>Glomerales</taxon>
        <taxon>Glomeraceae</taxon>
        <taxon>Rhizophagus</taxon>
    </lineage>
</organism>
<dbReference type="NCBIfam" id="NF001099">
    <property type="entry name" value="PRK00132.1"/>
    <property type="match status" value="1"/>
</dbReference>
<accession>A0A015JXK2</accession>
<keyword evidence="8" id="KW-1185">Reference proteome</keyword>
<dbReference type="GO" id="GO:0003735">
    <property type="term" value="F:structural constituent of ribosome"/>
    <property type="evidence" value="ECO:0007669"/>
    <property type="project" value="InterPro"/>
</dbReference>
<dbReference type="InterPro" id="IPR020568">
    <property type="entry name" value="Ribosomal_Su5_D2-typ_SF"/>
</dbReference>
<dbReference type="InterPro" id="IPR023035">
    <property type="entry name" value="Ribosomal_uS9_bac/plastid"/>
</dbReference>
<evidence type="ECO:0000256" key="1">
    <source>
        <dbReference type="ARBA" id="ARBA00005251"/>
    </source>
</evidence>
<reference evidence="7 8" key="1">
    <citation type="submission" date="2014-02" db="EMBL/GenBank/DDBJ databases">
        <title>Single nucleus genome sequencing reveals high similarity among nuclei of an endomycorrhizal fungus.</title>
        <authorList>
            <person name="Lin K."/>
            <person name="Geurts R."/>
            <person name="Zhang Z."/>
            <person name="Limpens E."/>
            <person name="Saunders D.G."/>
            <person name="Mu D."/>
            <person name="Pang E."/>
            <person name="Cao H."/>
            <person name="Cha H."/>
            <person name="Lin T."/>
            <person name="Zhou Q."/>
            <person name="Shang Y."/>
            <person name="Li Y."/>
            <person name="Ivanov S."/>
            <person name="Sharma T."/>
            <person name="Velzen R.V."/>
            <person name="Ruijter N.D."/>
            <person name="Aanen D.K."/>
            <person name="Win J."/>
            <person name="Kamoun S."/>
            <person name="Bisseling T."/>
            <person name="Huang S."/>
        </authorList>
    </citation>
    <scope>NUCLEOTIDE SEQUENCE [LARGE SCALE GENOMIC DNA]</scope>
    <source>
        <strain evidence="8">DAOM197198w</strain>
    </source>
</reference>
<evidence type="ECO:0000256" key="3">
    <source>
        <dbReference type="ARBA" id="ARBA00023274"/>
    </source>
</evidence>
<protein>
    <recommendedName>
        <fullName evidence="4">Small ribosomal subunit protein uS9m</fullName>
    </recommendedName>
    <alternativeName>
        <fullName evidence="5">37S ribosomal protein S9, mitochondrial</fullName>
    </alternativeName>
</protein>
<comment type="similarity">
    <text evidence="1 6">Belongs to the universal ribosomal protein uS9 family.</text>
</comment>
<name>A0A015JXK2_RHIIW</name>
<evidence type="ECO:0000256" key="2">
    <source>
        <dbReference type="ARBA" id="ARBA00022980"/>
    </source>
</evidence>
<dbReference type="Gene3D" id="3.30.230.10">
    <property type="match status" value="1"/>
</dbReference>
<dbReference type="HOGENOM" id="CLU_036531_2_0_1"/>
<dbReference type="EMBL" id="JEMT01026169">
    <property type="protein sequence ID" value="EXX59824.1"/>
    <property type="molecule type" value="Genomic_DNA"/>
</dbReference>
<dbReference type="SMR" id="A0A015JXK2"/>
<sequence>MLTSLTSKLQFVYKVSEKVLGNNLKSNIKKSIILKSCNRNSNIINPFVNFRYYTTTTTISKENKYESIDILSNREIPQSISYFTGKPTYNDLIIQLDDLIFKYRKTPKLKDKNVLPTLWILKQRLDEKLGLCLKTHQYRTIIQKLNQLNIIIPEIAPQLHNFLDLFRRYDLEKEKKLLEAMKTVDQFGRAFTLGKRKEAVAQVWVVEGDGHVIVNGKPMAEYFSLMKDRESILYPFQVTDLLGKYNVWTKVKGGGTTGQADAIAHGITKALIIHDSDLKPILRAANLVTRDTRVVERKKPGLAKARKRYTWVKR</sequence>
<dbReference type="AlphaFoldDB" id="A0A015JXK2"/>
<keyword evidence="3 6" id="KW-0687">Ribonucleoprotein</keyword>
<dbReference type="STRING" id="1432141.A0A015JXK2"/>
<evidence type="ECO:0000256" key="6">
    <source>
        <dbReference type="RuleBase" id="RU003815"/>
    </source>
</evidence>
<dbReference type="SUPFAM" id="SSF54211">
    <property type="entry name" value="Ribosomal protein S5 domain 2-like"/>
    <property type="match status" value="1"/>
</dbReference>
<dbReference type="Proteomes" id="UP000022910">
    <property type="component" value="Unassembled WGS sequence"/>
</dbReference>
<dbReference type="Pfam" id="PF00380">
    <property type="entry name" value="Ribosomal_S9"/>
    <property type="match status" value="1"/>
</dbReference>
<dbReference type="FunFam" id="3.30.230.10:FF:000001">
    <property type="entry name" value="30S ribosomal protein S9"/>
    <property type="match status" value="1"/>
</dbReference>
<evidence type="ECO:0000256" key="4">
    <source>
        <dbReference type="ARBA" id="ARBA00039318"/>
    </source>
</evidence>
<evidence type="ECO:0000313" key="7">
    <source>
        <dbReference type="EMBL" id="EXX59824.1"/>
    </source>
</evidence>
<dbReference type="InterPro" id="IPR014721">
    <property type="entry name" value="Ribsml_uS5_D2-typ_fold_subgr"/>
</dbReference>
<gene>
    <name evidence="7" type="ORF">RirG_185510</name>
</gene>
<dbReference type="PANTHER" id="PTHR21569:SF1">
    <property type="entry name" value="SMALL RIBOSOMAL SUBUNIT PROTEIN US9M"/>
    <property type="match status" value="1"/>
</dbReference>
<dbReference type="OrthoDB" id="10254627at2759"/>
<dbReference type="PANTHER" id="PTHR21569">
    <property type="entry name" value="RIBOSOMAL PROTEIN S9"/>
    <property type="match status" value="1"/>
</dbReference>
<dbReference type="InterPro" id="IPR000754">
    <property type="entry name" value="Ribosomal_uS9"/>
</dbReference>
<comment type="caution">
    <text evidence="7">The sequence shown here is derived from an EMBL/GenBank/DDBJ whole genome shotgun (WGS) entry which is preliminary data.</text>
</comment>
<dbReference type="OMA" id="RESAMWA"/>
<dbReference type="GO" id="GO:0005763">
    <property type="term" value="C:mitochondrial small ribosomal subunit"/>
    <property type="evidence" value="ECO:0007669"/>
    <property type="project" value="TreeGrafter"/>
</dbReference>
<dbReference type="GO" id="GO:0006412">
    <property type="term" value="P:translation"/>
    <property type="evidence" value="ECO:0007669"/>
    <property type="project" value="InterPro"/>
</dbReference>